<feature type="compositionally biased region" description="Polar residues" evidence="7">
    <location>
        <begin position="1"/>
        <end position="10"/>
    </location>
</feature>
<feature type="domain" description="ABC transmembrane type-1" evidence="10">
    <location>
        <begin position="55"/>
        <end position="344"/>
    </location>
</feature>
<dbReference type="PROSITE" id="PS50929">
    <property type="entry name" value="ABC_TM1F"/>
    <property type="match status" value="1"/>
</dbReference>
<dbReference type="InterPro" id="IPR017871">
    <property type="entry name" value="ABC_transporter-like_CS"/>
</dbReference>
<dbReference type="SMART" id="SM00382">
    <property type="entry name" value="AAA"/>
    <property type="match status" value="1"/>
</dbReference>
<evidence type="ECO:0000313" key="11">
    <source>
        <dbReference type="EMBL" id="GHO58819.1"/>
    </source>
</evidence>
<protein>
    <submittedName>
        <fullName evidence="11">Multidrug ABC transporter permease</fullName>
    </submittedName>
</protein>
<dbReference type="InterPro" id="IPR036640">
    <property type="entry name" value="ABC1_TM_sf"/>
</dbReference>
<feature type="transmembrane region" description="Helical" evidence="8">
    <location>
        <begin position="52"/>
        <end position="74"/>
    </location>
</feature>
<evidence type="ECO:0000256" key="6">
    <source>
        <dbReference type="ARBA" id="ARBA00023136"/>
    </source>
</evidence>
<dbReference type="PANTHER" id="PTHR43394:SF1">
    <property type="entry name" value="ATP-BINDING CASSETTE SUB-FAMILY B MEMBER 10, MITOCHONDRIAL"/>
    <property type="match status" value="1"/>
</dbReference>
<comment type="caution">
    <text evidence="11">The sequence shown here is derived from an EMBL/GenBank/DDBJ whole genome shotgun (WGS) entry which is preliminary data.</text>
</comment>
<organism evidence="11 12">
    <name type="scientific">Ktedonobacter robiniae</name>
    <dbReference type="NCBI Taxonomy" id="2778365"/>
    <lineage>
        <taxon>Bacteria</taxon>
        <taxon>Bacillati</taxon>
        <taxon>Chloroflexota</taxon>
        <taxon>Ktedonobacteria</taxon>
        <taxon>Ktedonobacterales</taxon>
        <taxon>Ktedonobacteraceae</taxon>
        <taxon>Ktedonobacter</taxon>
    </lineage>
</organism>
<keyword evidence="5 8" id="KW-1133">Transmembrane helix</keyword>
<keyword evidence="12" id="KW-1185">Reference proteome</keyword>
<proteinExistence type="predicted"/>
<feature type="transmembrane region" description="Helical" evidence="8">
    <location>
        <begin position="199"/>
        <end position="219"/>
    </location>
</feature>
<keyword evidence="6 8" id="KW-0472">Membrane</keyword>
<evidence type="ECO:0000256" key="7">
    <source>
        <dbReference type="SAM" id="MobiDB-lite"/>
    </source>
</evidence>
<dbReference type="Proteomes" id="UP000654345">
    <property type="component" value="Unassembled WGS sequence"/>
</dbReference>
<dbReference type="EMBL" id="BNJG01000003">
    <property type="protein sequence ID" value="GHO58819.1"/>
    <property type="molecule type" value="Genomic_DNA"/>
</dbReference>
<evidence type="ECO:0000256" key="2">
    <source>
        <dbReference type="ARBA" id="ARBA00022692"/>
    </source>
</evidence>
<dbReference type="InterPro" id="IPR039421">
    <property type="entry name" value="Type_1_exporter"/>
</dbReference>
<dbReference type="Pfam" id="PF00005">
    <property type="entry name" value="ABC_tran"/>
    <property type="match status" value="1"/>
</dbReference>
<evidence type="ECO:0000256" key="8">
    <source>
        <dbReference type="SAM" id="Phobius"/>
    </source>
</evidence>
<dbReference type="PROSITE" id="PS00211">
    <property type="entry name" value="ABC_TRANSPORTER_1"/>
    <property type="match status" value="1"/>
</dbReference>
<feature type="region of interest" description="Disordered" evidence="7">
    <location>
        <begin position="1"/>
        <end position="23"/>
    </location>
</feature>
<evidence type="ECO:0000313" key="12">
    <source>
        <dbReference type="Proteomes" id="UP000654345"/>
    </source>
</evidence>
<dbReference type="SUPFAM" id="SSF52540">
    <property type="entry name" value="P-loop containing nucleoside triphosphate hydrolases"/>
    <property type="match status" value="1"/>
</dbReference>
<name>A0ABQ3V112_9CHLR</name>
<dbReference type="InterPro" id="IPR003439">
    <property type="entry name" value="ABC_transporter-like_ATP-bd"/>
</dbReference>
<dbReference type="InterPro" id="IPR027417">
    <property type="entry name" value="P-loop_NTPase"/>
</dbReference>
<comment type="subcellular location">
    <subcellularLocation>
        <location evidence="1">Cell membrane</location>
        <topology evidence="1">Multi-pass membrane protein</topology>
    </subcellularLocation>
</comment>
<feature type="domain" description="ABC transporter" evidence="9">
    <location>
        <begin position="382"/>
        <end position="625"/>
    </location>
</feature>
<dbReference type="Gene3D" id="1.20.1560.10">
    <property type="entry name" value="ABC transporter type 1, transmembrane domain"/>
    <property type="match status" value="1"/>
</dbReference>
<dbReference type="RefSeq" id="WP_201375067.1">
    <property type="nucleotide sequence ID" value="NZ_BNJG01000003.1"/>
</dbReference>
<evidence type="ECO:0000256" key="5">
    <source>
        <dbReference type="ARBA" id="ARBA00022989"/>
    </source>
</evidence>
<dbReference type="InterPro" id="IPR003593">
    <property type="entry name" value="AAA+_ATPase"/>
</dbReference>
<evidence type="ECO:0000256" key="3">
    <source>
        <dbReference type="ARBA" id="ARBA00022741"/>
    </source>
</evidence>
<dbReference type="InterPro" id="IPR011527">
    <property type="entry name" value="ABC1_TM_dom"/>
</dbReference>
<evidence type="ECO:0000259" key="9">
    <source>
        <dbReference type="PROSITE" id="PS50893"/>
    </source>
</evidence>
<sequence>MSSNGNGQRPPQTPKGKQTKEQNDETFQLSRVFLAFTQLPRVIRLVWSTSPLLTITMALISFASGFLPVLSVWITRGVVDSVITAAFSRTHTLGMVWFFVGAQLVVGLGQNLLSTLSNIAQQLLQERVSNRVQAMILEKANTLDLAFFEDAEFYDKLRNASDESSYKPMSIISQLFDFAKTLVTLFSMLFLLLNLTWWLGVIALLMPIPSFISSTRYGWRGYKKMRRQSPERRRMMYLNRLMTTDTYNKEIKLFSLGHFFINQFKDLAEALYQEDKRIIVRRYLASFAWSSLSAVANSAIYIYVALRAVIGAISIGSLTMYTQAIIQVGSSFQGILGNLSGIYENNLFVDTLYQFLEYQPRIVSPAQPNALQRDSNSPGLAVEFRNVSFTYPGKDPETEAALKNVSFAIKAGEAIALVGRNGAGKTTLVKLLTRLYDPDAGQILIGGRDIREYDIEELRSVVGVIFQDYVTYYMSARENIGVGQIDEIENLELVERAAGKSGANAVITKLHDGYATMLGRWFKDGTQLSGGEWQKVALARAFMRNAPILVLDEPTSSLDAQAEYEIFTQFRLLTEGKTAIFISHRFSTVRLADRIFVIEEGVLKESGSHTELLALDGRYAELFNLQAEAYR</sequence>
<accession>A0ABQ3V112</accession>
<reference evidence="11 12" key="1">
    <citation type="journal article" date="2021" name="Int. J. Syst. Evol. Microbiol.">
        <title>Reticulibacter mediterranei gen. nov., sp. nov., within the new family Reticulibacteraceae fam. nov., and Ktedonospora formicarum gen. nov., sp. nov., Ktedonobacter robiniae sp. nov., Dictyobacter formicarum sp. nov. and Dictyobacter arantiisoli sp. nov., belonging to the class Ktedonobacteria.</title>
        <authorList>
            <person name="Yabe S."/>
            <person name="Zheng Y."/>
            <person name="Wang C.M."/>
            <person name="Sakai Y."/>
            <person name="Abe K."/>
            <person name="Yokota A."/>
            <person name="Donadio S."/>
            <person name="Cavaletti L."/>
            <person name="Monciardini P."/>
        </authorList>
    </citation>
    <scope>NUCLEOTIDE SEQUENCE [LARGE SCALE GENOMIC DNA]</scope>
    <source>
        <strain evidence="11 12">SOSP1-30</strain>
    </source>
</reference>
<feature type="transmembrane region" description="Helical" evidence="8">
    <location>
        <begin position="94"/>
        <end position="113"/>
    </location>
</feature>
<dbReference type="PANTHER" id="PTHR43394">
    <property type="entry name" value="ATP-DEPENDENT PERMEASE MDL1, MITOCHONDRIAL"/>
    <property type="match status" value="1"/>
</dbReference>
<gene>
    <name evidence="11" type="ORF">KSB_72940</name>
</gene>
<keyword evidence="2 8" id="KW-0812">Transmembrane</keyword>
<keyword evidence="4" id="KW-0067">ATP-binding</keyword>
<evidence type="ECO:0000259" key="10">
    <source>
        <dbReference type="PROSITE" id="PS50929"/>
    </source>
</evidence>
<evidence type="ECO:0000256" key="1">
    <source>
        <dbReference type="ARBA" id="ARBA00004651"/>
    </source>
</evidence>
<dbReference type="Gene3D" id="3.40.50.300">
    <property type="entry name" value="P-loop containing nucleotide triphosphate hydrolases"/>
    <property type="match status" value="1"/>
</dbReference>
<keyword evidence="3" id="KW-0547">Nucleotide-binding</keyword>
<evidence type="ECO:0000256" key="4">
    <source>
        <dbReference type="ARBA" id="ARBA00022840"/>
    </source>
</evidence>
<feature type="transmembrane region" description="Helical" evidence="8">
    <location>
        <begin position="283"/>
        <end position="304"/>
    </location>
</feature>
<dbReference type="SUPFAM" id="SSF90123">
    <property type="entry name" value="ABC transporter transmembrane region"/>
    <property type="match status" value="1"/>
</dbReference>
<dbReference type="PROSITE" id="PS50893">
    <property type="entry name" value="ABC_TRANSPORTER_2"/>
    <property type="match status" value="1"/>
</dbReference>